<dbReference type="Proteomes" id="UP000189177">
    <property type="component" value="Unassembled WGS sequence"/>
</dbReference>
<dbReference type="EMBL" id="MUZR01000024">
    <property type="protein sequence ID" value="OOC10065.1"/>
    <property type="molecule type" value="Genomic_DNA"/>
</dbReference>
<dbReference type="STRING" id="252474.B1A74_07750"/>
<protein>
    <recommendedName>
        <fullName evidence="3">Pilus assembly protein FimV</fullName>
    </recommendedName>
</protein>
<proteinExistence type="predicted"/>
<evidence type="ECO:0000313" key="1">
    <source>
        <dbReference type="EMBL" id="OOC10065.1"/>
    </source>
</evidence>
<dbReference type="RefSeq" id="WP_077244273.1">
    <property type="nucleotide sequence ID" value="NZ_MUZR01000024.1"/>
</dbReference>
<organism evidence="1 2">
    <name type="scientific">Thioalkalivibrio halophilus</name>
    <dbReference type="NCBI Taxonomy" id="252474"/>
    <lineage>
        <taxon>Bacteria</taxon>
        <taxon>Pseudomonadati</taxon>
        <taxon>Pseudomonadota</taxon>
        <taxon>Gammaproteobacteria</taxon>
        <taxon>Chromatiales</taxon>
        <taxon>Ectothiorhodospiraceae</taxon>
        <taxon>Thioalkalivibrio</taxon>
    </lineage>
</organism>
<sequence length="234" mass="25271">MALTFTSWGTATASDIQVGRYLTATDAPAPEQVQPLQVTVQMDFPSDVRHVGSALTYLLTHSGYQLEEPAKADPAMRVLLTRPLPEVHRELGPLSLENALTTLAGPTWRLVVDPAMREISYEPRAPYAESARARGQAIEADTVRDVLAPQPPTARLYGPVQLGETLGSIAEAVSPEQPARMAAALFEANPHAFFPANAPNPNQLRTGAELEIPSDEVAARYAPSRARSILRGDQ</sequence>
<gene>
    <name evidence="1" type="ORF">B1A74_07750</name>
</gene>
<dbReference type="AlphaFoldDB" id="A0A1V2ZYB5"/>
<dbReference type="NCBIfam" id="TIGR03748">
    <property type="entry name" value="conj_PilL"/>
    <property type="match status" value="1"/>
</dbReference>
<dbReference type="OrthoDB" id="8527469at2"/>
<dbReference type="InterPro" id="IPR022260">
    <property type="entry name" value="Integr_conj_element_PilL"/>
</dbReference>
<name>A0A1V2ZYB5_9GAMM</name>
<comment type="caution">
    <text evidence="1">The sequence shown here is derived from an EMBL/GenBank/DDBJ whole genome shotgun (WGS) entry which is preliminary data.</text>
</comment>
<evidence type="ECO:0008006" key="3">
    <source>
        <dbReference type="Google" id="ProtNLM"/>
    </source>
</evidence>
<reference evidence="1 2" key="1">
    <citation type="submission" date="2017-02" db="EMBL/GenBank/DDBJ databases">
        <title>Genomic diversity within the haloalkaliphilic genus Thioalkalivibrio.</title>
        <authorList>
            <person name="Ahn A.-C."/>
            <person name="Meier-Kolthoff J."/>
            <person name="Overmars L."/>
            <person name="Richter M."/>
            <person name="Woyke T."/>
            <person name="Sorokin D.Y."/>
            <person name="Muyzer G."/>
        </authorList>
    </citation>
    <scope>NUCLEOTIDE SEQUENCE [LARGE SCALE GENOMIC DNA]</scope>
    <source>
        <strain evidence="1 2">HL17</strain>
    </source>
</reference>
<evidence type="ECO:0000313" key="2">
    <source>
        <dbReference type="Proteomes" id="UP000189177"/>
    </source>
</evidence>
<accession>A0A1V2ZYB5</accession>
<keyword evidence="2" id="KW-1185">Reference proteome</keyword>